<keyword evidence="2" id="KW-1185">Reference proteome</keyword>
<name>A0AAQ3QMU5_9LILI</name>
<dbReference type="Pfam" id="PF05553">
    <property type="entry name" value="DUF761"/>
    <property type="match status" value="1"/>
</dbReference>
<dbReference type="AlphaFoldDB" id="A0AAQ3QMU5"/>
<evidence type="ECO:0000313" key="2">
    <source>
        <dbReference type="Proteomes" id="UP001327560"/>
    </source>
</evidence>
<proteinExistence type="predicted"/>
<sequence length="140" mass="15607">MKRAFVLIRLRRAIQKVRFLLSFNASNWLVSSFSSSFSGGGGCRAIGVELRQGLLDSSVSGATAEFYDVGSSFAVSRTTSSASDLSRTVSGESSSQGEDVNVMADRFIENFKHHLQMERQVSLELYYCRERILERTISDF</sequence>
<protein>
    <submittedName>
        <fullName evidence="1">Uncharacterized protein</fullName>
    </submittedName>
</protein>
<evidence type="ECO:0000313" key="1">
    <source>
        <dbReference type="EMBL" id="WOL13860.1"/>
    </source>
</evidence>
<gene>
    <name evidence="1" type="ORF">Cni_G22640</name>
</gene>
<dbReference type="EMBL" id="CP136896">
    <property type="protein sequence ID" value="WOL13860.1"/>
    <property type="molecule type" value="Genomic_DNA"/>
</dbReference>
<dbReference type="InterPro" id="IPR008480">
    <property type="entry name" value="DUF761_pln"/>
</dbReference>
<dbReference type="Proteomes" id="UP001327560">
    <property type="component" value="Chromosome 7"/>
</dbReference>
<accession>A0AAQ3QMU5</accession>
<reference evidence="1 2" key="1">
    <citation type="submission" date="2023-10" db="EMBL/GenBank/DDBJ databases">
        <title>Chromosome-scale genome assembly provides insights into flower coloration mechanisms of Canna indica.</title>
        <authorList>
            <person name="Li C."/>
        </authorList>
    </citation>
    <scope>NUCLEOTIDE SEQUENCE [LARGE SCALE GENOMIC DNA]</scope>
    <source>
        <tissue evidence="1">Flower</tissue>
    </source>
</reference>
<organism evidence="1 2">
    <name type="scientific">Canna indica</name>
    <name type="common">Indian-shot</name>
    <dbReference type="NCBI Taxonomy" id="4628"/>
    <lineage>
        <taxon>Eukaryota</taxon>
        <taxon>Viridiplantae</taxon>
        <taxon>Streptophyta</taxon>
        <taxon>Embryophyta</taxon>
        <taxon>Tracheophyta</taxon>
        <taxon>Spermatophyta</taxon>
        <taxon>Magnoliopsida</taxon>
        <taxon>Liliopsida</taxon>
        <taxon>Zingiberales</taxon>
        <taxon>Cannaceae</taxon>
        <taxon>Canna</taxon>
    </lineage>
</organism>